<dbReference type="PANTHER" id="PTHR30547:SF5">
    <property type="entry name" value="NUCLEASE YHCG-RELATED"/>
    <property type="match status" value="1"/>
</dbReference>
<dbReference type="InterPro" id="IPR053148">
    <property type="entry name" value="PD-DEXK-like_domain"/>
</dbReference>
<evidence type="ECO:0000313" key="4">
    <source>
        <dbReference type="Proteomes" id="UP000707356"/>
    </source>
</evidence>
<reference evidence="3" key="2">
    <citation type="journal article" date="2022" name="Microbiol. Resour. Announc.">
        <title>Metagenome Sequencing to Explore Phylogenomics of Terrestrial Cyanobacteria.</title>
        <authorList>
            <person name="Ward R.D."/>
            <person name="Stajich J.E."/>
            <person name="Johansen J.R."/>
            <person name="Huntemann M."/>
            <person name="Clum A."/>
            <person name="Foster B."/>
            <person name="Foster B."/>
            <person name="Roux S."/>
            <person name="Palaniappan K."/>
            <person name="Varghese N."/>
            <person name="Mukherjee S."/>
            <person name="Reddy T.B.K."/>
            <person name="Daum C."/>
            <person name="Copeland A."/>
            <person name="Chen I.A."/>
            <person name="Ivanova N.N."/>
            <person name="Kyrpides N.C."/>
            <person name="Shapiro N."/>
            <person name="Eloe-Fadrosh E.A."/>
            <person name="Pietrasiak N."/>
        </authorList>
    </citation>
    <scope>NUCLEOTIDE SEQUENCE</scope>
    <source>
        <strain evidence="3">GSE-TBD4-15B</strain>
    </source>
</reference>
<dbReference type="Pfam" id="PF17761">
    <property type="entry name" value="DUF1016_N"/>
    <property type="match status" value="1"/>
</dbReference>
<dbReference type="InterPro" id="IPR009362">
    <property type="entry name" value="YhcG_C"/>
</dbReference>
<dbReference type="Gene3D" id="3.40.1350.10">
    <property type="match status" value="1"/>
</dbReference>
<dbReference type="PANTHER" id="PTHR30547">
    <property type="entry name" value="UNCHARACTERIZED PROTEIN YHCG-RELATED"/>
    <property type="match status" value="1"/>
</dbReference>
<dbReference type="GO" id="GO:0003676">
    <property type="term" value="F:nucleic acid binding"/>
    <property type="evidence" value="ECO:0007669"/>
    <property type="project" value="InterPro"/>
</dbReference>
<comment type="caution">
    <text evidence="3">The sequence shown here is derived from an EMBL/GenBank/DDBJ whole genome shotgun (WGS) entry which is preliminary data.</text>
</comment>
<reference evidence="3" key="1">
    <citation type="submission" date="2021-05" db="EMBL/GenBank/DDBJ databases">
        <authorList>
            <person name="Pietrasiak N."/>
            <person name="Ward R."/>
            <person name="Stajich J.E."/>
            <person name="Kurbessoian T."/>
        </authorList>
    </citation>
    <scope>NUCLEOTIDE SEQUENCE</scope>
    <source>
        <strain evidence="3">GSE-TBD4-15B</strain>
    </source>
</reference>
<evidence type="ECO:0000313" key="3">
    <source>
        <dbReference type="EMBL" id="MBW4464687.1"/>
    </source>
</evidence>
<sequence>MEKLPSKNDSSIEAGVNPPKQLVSDIRSLIESGRSQVAQVVNIELVLLHWNIGDRIRREVLGEDRAEYGEKVVKALSDLLTAEYGRGFGRRNLFNMIRFAEVFPTQDIVQTLSAQLAWSHFLEIIYLKDSLQREFYAEMCRVERWSVRTLRNKVRGMLYERTAISRKPEELARQELEALREEDRMTPDLVFRDPYLLDFLNLADTYSESDLEMAILREIERFLLEMGSDFCFVARQKRMTVGQQDFYLDLLFFHRSLHRLVAIELKLGRFSPEYKGQMELYLRWLDKYERKAGEESPLGLILCSEKNQEQIELLQLDQGEIRVAEYMTELPPQPILQAKLHEAIRSVQKQVERKEGG</sequence>
<dbReference type="InterPro" id="IPR011856">
    <property type="entry name" value="tRNA_endonuc-like_dom_sf"/>
</dbReference>
<dbReference type="InterPro" id="IPR041527">
    <property type="entry name" value="YhcG_N"/>
</dbReference>
<dbReference type="Pfam" id="PF06250">
    <property type="entry name" value="YhcG_C"/>
    <property type="match status" value="1"/>
</dbReference>
<evidence type="ECO:0000259" key="1">
    <source>
        <dbReference type="Pfam" id="PF06250"/>
    </source>
</evidence>
<protein>
    <submittedName>
        <fullName evidence="3">DUF1016 family protein</fullName>
    </submittedName>
</protein>
<dbReference type="Proteomes" id="UP000707356">
    <property type="component" value="Unassembled WGS sequence"/>
</dbReference>
<accession>A0A951U4Q2</accession>
<dbReference type="EMBL" id="JAHHHV010000018">
    <property type="protein sequence ID" value="MBW4464687.1"/>
    <property type="molecule type" value="Genomic_DNA"/>
</dbReference>
<feature type="domain" description="YhcG N-terminal" evidence="2">
    <location>
        <begin position="25"/>
        <end position="161"/>
    </location>
</feature>
<dbReference type="AlphaFoldDB" id="A0A951U4Q2"/>
<evidence type="ECO:0000259" key="2">
    <source>
        <dbReference type="Pfam" id="PF17761"/>
    </source>
</evidence>
<organism evidence="3 4">
    <name type="scientific">Pegethrix bostrychoides GSE-TBD4-15B</name>
    <dbReference type="NCBI Taxonomy" id="2839662"/>
    <lineage>
        <taxon>Bacteria</taxon>
        <taxon>Bacillati</taxon>
        <taxon>Cyanobacteriota</taxon>
        <taxon>Cyanophyceae</taxon>
        <taxon>Oculatellales</taxon>
        <taxon>Oculatellaceae</taxon>
        <taxon>Pegethrix</taxon>
    </lineage>
</organism>
<name>A0A951U4Q2_9CYAN</name>
<gene>
    <name evidence="3" type="ORF">KME07_04510</name>
</gene>
<proteinExistence type="predicted"/>
<feature type="domain" description="YhcG PDDEXK nuclease" evidence="1">
    <location>
        <begin position="190"/>
        <end position="338"/>
    </location>
</feature>